<dbReference type="EMBL" id="WTXG01000097">
    <property type="protein sequence ID" value="KAI0293358.1"/>
    <property type="molecule type" value="Genomic_DNA"/>
</dbReference>
<keyword evidence="3" id="KW-1185">Reference proteome</keyword>
<evidence type="ECO:0000313" key="2">
    <source>
        <dbReference type="EMBL" id="KAI0293358.1"/>
    </source>
</evidence>
<comment type="caution">
    <text evidence="2">The sequence shown here is derived from an EMBL/GenBank/DDBJ whole genome shotgun (WGS) entry which is preliminary data.</text>
</comment>
<reference evidence="2" key="1">
    <citation type="journal article" date="2022" name="New Phytol.">
        <title>Evolutionary transition to the ectomycorrhizal habit in the genomes of a hyperdiverse lineage of mushroom-forming fungi.</title>
        <authorList>
            <person name="Looney B."/>
            <person name="Miyauchi S."/>
            <person name="Morin E."/>
            <person name="Drula E."/>
            <person name="Courty P.E."/>
            <person name="Kohler A."/>
            <person name="Kuo A."/>
            <person name="LaButti K."/>
            <person name="Pangilinan J."/>
            <person name="Lipzen A."/>
            <person name="Riley R."/>
            <person name="Andreopoulos W."/>
            <person name="He G."/>
            <person name="Johnson J."/>
            <person name="Nolan M."/>
            <person name="Tritt A."/>
            <person name="Barry K.W."/>
            <person name="Grigoriev I.V."/>
            <person name="Nagy L.G."/>
            <person name="Hibbett D."/>
            <person name="Henrissat B."/>
            <person name="Matheny P.B."/>
            <person name="Labbe J."/>
            <person name="Martin F.M."/>
        </authorList>
    </citation>
    <scope>NUCLEOTIDE SEQUENCE</scope>
    <source>
        <strain evidence="2">BPL690</strain>
    </source>
</reference>
<keyword evidence="1" id="KW-1133">Transmembrane helix</keyword>
<protein>
    <recommendedName>
        <fullName evidence="4">Major facilitator superfamily (MFS) profile domain-containing protein</fullName>
    </recommendedName>
</protein>
<accession>A0AAD4LWX2</accession>
<proteinExistence type="predicted"/>
<evidence type="ECO:0000256" key="1">
    <source>
        <dbReference type="SAM" id="Phobius"/>
    </source>
</evidence>
<keyword evidence="1" id="KW-0812">Transmembrane</keyword>
<dbReference type="SUPFAM" id="SSF103473">
    <property type="entry name" value="MFS general substrate transporter"/>
    <property type="match status" value="1"/>
</dbReference>
<organism evidence="2 3">
    <name type="scientific">Multifurca ochricompacta</name>
    <dbReference type="NCBI Taxonomy" id="376703"/>
    <lineage>
        <taxon>Eukaryota</taxon>
        <taxon>Fungi</taxon>
        <taxon>Dikarya</taxon>
        <taxon>Basidiomycota</taxon>
        <taxon>Agaricomycotina</taxon>
        <taxon>Agaricomycetes</taxon>
        <taxon>Russulales</taxon>
        <taxon>Russulaceae</taxon>
        <taxon>Multifurca</taxon>
    </lineage>
</organism>
<dbReference type="AlphaFoldDB" id="A0AAD4LWX2"/>
<dbReference type="Gene3D" id="1.20.1250.20">
    <property type="entry name" value="MFS general substrate transporter like domains"/>
    <property type="match status" value="1"/>
</dbReference>
<dbReference type="Proteomes" id="UP001203297">
    <property type="component" value="Unassembled WGS sequence"/>
</dbReference>
<dbReference type="InterPro" id="IPR036259">
    <property type="entry name" value="MFS_trans_sf"/>
</dbReference>
<feature type="transmembrane region" description="Helical" evidence="1">
    <location>
        <begin position="84"/>
        <end position="103"/>
    </location>
</feature>
<evidence type="ECO:0000313" key="3">
    <source>
        <dbReference type="Proteomes" id="UP001203297"/>
    </source>
</evidence>
<evidence type="ECO:0008006" key="4">
    <source>
        <dbReference type="Google" id="ProtNLM"/>
    </source>
</evidence>
<feature type="transmembrane region" description="Helical" evidence="1">
    <location>
        <begin position="7"/>
        <end position="28"/>
    </location>
</feature>
<keyword evidence="1" id="KW-0472">Membrane</keyword>
<sequence>MAVSKEASVFVGASALGALAAGYSPAMYSLSLELYARRGGSPSEAGRLFGAMSVIQALGNQIVGPSLFGLLYIKTVATFPEAMFYAFAAAVLFALFFLFLVRIPSDPEATVVIDAVMWK</sequence>
<name>A0AAD4LWX2_9AGAM</name>
<feature type="transmembrane region" description="Helical" evidence="1">
    <location>
        <begin position="48"/>
        <end position="72"/>
    </location>
</feature>
<gene>
    <name evidence="2" type="ORF">B0F90DRAFT_1822129</name>
</gene>